<evidence type="ECO:0000313" key="10">
    <source>
        <dbReference type="Proteomes" id="UP000005222"/>
    </source>
</evidence>
<dbReference type="AlphaFoldDB" id="G8YL77"/>
<evidence type="ECO:0000313" key="9">
    <source>
        <dbReference type="EMBL" id="CCE88811.1"/>
    </source>
</evidence>
<keyword evidence="3" id="KW-0132">Cell division</keyword>
<dbReference type="GO" id="GO:0007059">
    <property type="term" value="P:chromosome segregation"/>
    <property type="evidence" value="ECO:0007669"/>
    <property type="project" value="UniProtKB-KW"/>
</dbReference>
<dbReference type="Proteomes" id="UP000005222">
    <property type="component" value="Chromosome F"/>
</dbReference>
<evidence type="ECO:0000256" key="2">
    <source>
        <dbReference type="ARBA" id="ARBA00008585"/>
    </source>
</evidence>
<evidence type="ECO:0000256" key="5">
    <source>
        <dbReference type="ARBA" id="ARBA00022829"/>
    </source>
</evidence>
<evidence type="ECO:0000256" key="4">
    <source>
        <dbReference type="ARBA" id="ARBA00022776"/>
    </source>
</evidence>
<comment type="similarity">
    <text evidence="2">Belongs to the SCC4/mau-2 family.</text>
</comment>
<dbReference type="SUPFAM" id="SSF48452">
    <property type="entry name" value="TPR-like"/>
    <property type="match status" value="1"/>
</dbReference>
<feature type="compositionally biased region" description="Basic residues" evidence="8">
    <location>
        <begin position="1"/>
        <end position="11"/>
    </location>
</feature>
<evidence type="ECO:0000256" key="1">
    <source>
        <dbReference type="ARBA" id="ARBA00004123"/>
    </source>
</evidence>
<reference evidence="9 10" key="1">
    <citation type="journal article" date="2012" name="G3 (Bethesda)">
        <title>Pichia sorbitophila, an interspecies yeast hybrid reveals early steps of genome resolution following polyploidization.</title>
        <authorList>
            <person name="Leh Louis V."/>
            <person name="Despons L."/>
            <person name="Friedrich A."/>
            <person name="Martin T."/>
            <person name="Durrens P."/>
            <person name="Casaregola S."/>
            <person name="Neuveglise C."/>
            <person name="Fairhead C."/>
            <person name="Marck C."/>
            <person name="Cruz J.A."/>
            <person name="Straub M.L."/>
            <person name="Kugler V."/>
            <person name="Sacerdot C."/>
            <person name="Uzunov Z."/>
            <person name="Thierry A."/>
            <person name="Weiss S."/>
            <person name="Bleykasten C."/>
            <person name="De Montigny J."/>
            <person name="Jacques N."/>
            <person name="Jung P."/>
            <person name="Lemaire M."/>
            <person name="Mallet S."/>
            <person name="Morel G."/>
            <person name="Richard G.F."/>
            <person name="Sarkar A."/>
            <person name="Savel G."/>
            <person name="Schacherer J."/>
            <person name="Seret M.L."/>
            <person name="Talla E."/>
            <person name="Samson G."/>
            <person name="Jubin C."/>
            <person name="Poulain J."/>
            <person name="Vacherie B."/>
            <person name="Barbe V."/>
            <person name="Pelletier E."/>
            <person name="Sherman D.J."/>
            <person name="Westhof E."/>
            <person name="Weissenbach J."/>
            <person name="Baret P.V."/>
            <person name="Wincker P."/>
            <person name="Gaillardin C."/>
            <person name="Dujon B."/>
            <person name="Souciet J.L."/>
        </authorList>
    </citation>
    <scope>NUCLEOTIDE SEQUENCE [LARGE SCALE GENOMIC DNA]</scope>
    <source>
        <strain evidence="10">ATCC MYA-4447 / BCRC 22081 / CBS 7064 / NBRC 10061 / NRRL Y-12695</strain>
    </source>
</reference>
<evidence type="ECO:0000256" key="8">
    <source>
        <dbReference type="SAM" id="MobiDB-lite"/>
    </source>
</evidence>
<dbReference type="OrthoDB" id="5565328at2759"/>
<dbReference type="InterPro" id="IPR011990">
    <property type="entry name" value="TPR-like_helical_dom_sf"/>
</dbReference>
<keyword evidence="10" id="KW-1185">Reference proteome</keyword>
<dbReference type="HOGENOM" id="CLU_017317_0_0_1"/>
<dbReference type="STRING" id="559304.G8YL77"/>
<dbReference type="GO" id="GO:0051301">
    <property type="term" value="P:cell division"/>
    <property type="evidence" value="ECO:0007669"/>
    <property type="project" value="UniProtKB-KW"/>
</dbReference>
<dbReference type="InParanoid" id="G8YL77"/>
<keyword evidence="5" id="KW-0159">Chromosome partition</keyword>
<dbReference type="eggNOG" id="ENOG502RK5N">
    <property type="taxonomic scope" value="Eukaryota"/>
</dbReference>
<dbReference type="PANTHER" id="PTHR21394">
    <property type="entry name" value="MAU2 CHROMATID COHESION FACTOR HOMOLOG"/>
    <property type="match status" value="1"/>
</dbReference>
<dbReference type="GO" id="GO:0007064">
    <property type="term" value="P:mitotic sister chromatid cohesion"/>
    <property type="evidence" value="ECO:0007669"/>
    <property type="project" value="InterPro"/>
</dbReference>
<keyword evidence="6" id="KW-0539">Nucleus</keyword>
<dbReference type="OMA" id="IQICARS"/>
<gene>
    <name evidence="9" type="primary">Piso0_001596</name>
    <name evidence="9" type="ORF">GNLVRS01_PISO0F09861g</name>
</gene>
<keyword evidence="4" id="KW-0498">Mitosis</keyword>
<organism evidence="9 10">
    <name type="scientific">Pichia sorbitophila (strain ATCC MYA-4447 / BCRC 22081 / CBS 7064 / NBRC 10061 / NRRL Y-12695)</name>
    <name type="common">Hybrid yeast</name>
    <dbReference type="NCBI Taxonomy" id="559304"/>
    <lineage>
        <taxon>Eukaryota</taxon>
        <taxon>Fungi</taxon>
        <taxon>Dikarya</taxon>
        <taxon>Ascomycota</taxon>
        <taxon>Saccharomycotina</taxon>
        <taxon>Pichiomycetes</taxon>
        <taxon>Debaryomycetaceae</taxon>
        <taxon>Millerozyma</taxon>
    </lineage>
</organism>
<evidence type="ECO:0000256" key="7">
    <source>
        <dbReference type="ARBA" id="ARBA00023306"/>
    </source>
</evidence>
<accession>G8YL77</accession>
<keyword evidence="7" id="KW-0131">Cell cycle</keyword>
<evidence type="ECO:0000256" key="3">
    <source>
        <dbReference type="ARBA" id="ARBA00022618"/>
    </source>
</evidence>
<protein>
    <submittedName>
        <fullName evidence="9">Piso0_001596 protein</fullName>
    </submittedName>
</protein>
<feature type="region of interest" description="Disordered" evidence="8">
    <location>
        <begin position="1"/>
        <end position="20"/>
    </location>
</feature>
<sequence>MEHNAKRRKHSPIMDYSGSPVSHVASDDVVYENTNTGHLSSHETPSILEESTYTSYNMTETKLQNFDPTTNPYIEVQNRSNNEIIVDILLANSDFYLRKAHQTVPYSNTPQGVSTYQTFIKLSIKSLLILIRRYDKALNPYLESVIYLKLASIYFDETDNLNRADDYSNKAIAITTRNNFSSLKFAAEVLAAKVLERSRPGLALNYLSEKIQSYNSSGLICLGNLLSILKTVILLQEDYIAGLVALQSLSSLEVVDPATKAFYLLVQANLHLTDASPAIAISLCNEASTLFEYLQSYPQLMAMCLLHKLCGHIQDSDLKQGKEMINKISDFVQNQQNNGWKWWKEDGVINIAVGITSDETYSVRYGIPWINSDEFVILFYMLTGVLLLRTRNKKKKAKQIFEKCLEMVSNKLNEVRQCSQHRHTMVTSSRWHYHEKIVFLDIVRYKINFYATFMDFLEGKFSSPSNELRNVYYDLRFASTDVINYSIQNTELHYTYALFFQYNGGISRAKYHFLKILTDVLNKKSSSKATLFSSERAIKSEIENRKWLHSEIYAFALINLKSIIDYEVYRIPEETKKVGSFSLNRLLELKNVIDNDLNSIVMNNNSNPSNKFLSNFTSSYFSGTYHILNQIQAYQQNDSIISLDNRILLGMDLKDYLPRVDEFVPSFLSALVKFTMYITSKTLEEKMKWLEQALAEVQINSASHNSLITHTFILSEYYNLLIMRNELDKASFTKTQLDIVKKKIEYKFTT</sequence>
<dbReference type="EMBL" id="FO082054">
    <property type="protein sequence ID" value="CCE88811.1"/>
    <property type="molecule type" value="Genomic_DNA"/>
</dbReference>
<evidence type="ECO:0000256" key="6">
    <source>
        <dbReference type="ARBA" id="ARBA00023242"/>
    </source>
</evidence>
<name>G8YL77_PICSO</name>
<dbReference type="InterPro" id="IPR019440">
    <property type="entry name" value="MAU2"/>
</dbReference>
<comment type="subcellular location">
    <subcellularLocation>
        <location evidence="1">Nucleus</location>
    </subcellularLocation>
</comment>
<dbReference type="GO" id="GO:0005634">
    <property type="term" value="C:nucleus"/>
    <property type="evidence" value="ECO:0007669"/>
    <property type="project" value="UniProtKB-SubCell"/>
</dbReference>
<dbReference type="Pfam" id="PF10345">
    <property type="entry name" value="Cohesin_load"/>
    <property type="match status" value="1"/>
</dbReference>
<proteinExistence type="inferred from homology"/>